<dbReference type="RefSeq" id="WP_157922596.1">
    <property type="nucleotide sequence ID" value="NZ_JALDNI010000029.1"/>
</dbReference>
<sequence>MEKLTLSVKFDTTSLDEAIEKVRTLKKELRELGLPYFTGNPLAGYQPQQEEKATNQ</sequence>
<evidence type="ECO:0000313" key="1">
    <source>
        <dbReference type="EMBL" id="STL90174.1"/>
    </source>
</evidence>
<gene>
    <name evidence="1" type="ORF">NCTC10429_02725</name>
</gene>
<accession>A0A377CBV2</accession>
<organism evidence="1 2">
    <name type="scientific">Escherichia coli</name>
    <dbReference type="NCBI Taxonomy" id="562"/>
    <lineage>
        <taxon>Bacteria</taxon>
        <taxon>Pseudomonadati</taxon>
        <taxon>Pseudomonadota</taxon>
        <taxon>Gammaproteobacteria</taxon>
        <taxon>Enterobacterales</taxon>
        <taxon>Enterobacteriaceae</taxon>
        <taxon>Escherichia</taxon>
    </lineage>
</organism>
<reference evidence="1 2" key="1">
    <citation type="submission" date="2018-06" db="EMBL/GenBank/DDBJ databases">
        <authorList>
            <consortium name="Pathogen Informatics"/>
            <person name="Doyle S."/>
        </authorList>
    </citation>
    <scope>NUCLEOTIDE SEQUENCE [LARGE SCALE GENOMIC DNA]</scope>
    <source>
        <strain evidence="1 2">NCTC10429</strain>
    </source>
</reference>
<evidence type="ECO:0000313" key="2">
    <source>
        <dbReference type="Proteomes" id="UP000254088"/>
    </source>
</evidence>
<proteinExistence type="predicted"/>
<protein>
    <submittedName>
        <fullName evidence="1">Uncharacterized protein</fullName>
    </submittedName>
</protein>
<dbReference type="EMBL" id="UGEX01000001">
    <property type="protein sequence ID" value="STL90174.1"/>
    <property type="molecule type" value="Genomic_DNA"/>
</dbReference>
<dbReference type="Proteomes" id="UP000254088">
    <property type="component" value="Unassembled WGS sequence"/>
</dbReference>
<dbReference type="AlphaFoldDB" id="A0A377CBV2"/>
<name>A0A377CBV2_ECOLX</name>